<dbReference type="PANTHER" id="PTHR46268:SF15">
    <property type="entry name" value="UNIVERSAL STRESS PROTEIN HP_0031"/>
    <property type="match status" value="1"/>
</dbReference>
<evidence type="ECO:0000313" key="3">
    <source>
        <dbReference type="EMBL" id="CBG40584.1"/>
    </source>
</evidence>
<dbReference type="AlphaFoldDB" id="D3UJA9"/>
<evidence type="ECO:0000256" key="1">
    <source>
        <dbReference type="ARBA" id="ARBA00008791"/>
    </source>
</evidence>
<organism evidence="3 4">
    <name type="scientific">Helicobacter mustelae (strain ATCC 43772 / CCUG 25715 / CIP 103759 / LMG 18044 / NCTC 12198 / R85-136P)</name>
    <name type="common">Campylobacter mustelae</name>
    <dbReference type="NCBI Taxonomy" id="679897"/>
    <lineage>
        <taxon>Bacteria</taxon>
        <taxon>Pseudomonadati</taxon>
        <taxon>Campylobacterota</taxon>
        <taxon>Epsilonproteobacteria</taxon>
        <taxon>Campylobacterales</taxon>
        <taxon>Helicobacteraceae</taxon>
        <taxon>Helicobacter</taxon>
    </lineage>
</organism>
<sequence length="139" mass="15791">MKNILFGVHDTEECRQAINTIARLFGDQKESLEITLLHVIPETIIHTESGIIDYEMIEEKEQEEGQKILQEFAHAFYELGFSCKKILKNGDPIDKVLEAARDYELLIIGASESSFLHRIFNSHQDSFVNASPISVLVAK</sequence>
<dbReference type="InterPro" id="IPR006016">
    <property type="entry name" value="UspA"/>
</dbReference>
<gene>
    <name evidence="3" type="ordered locus">HMU13300</name>
</gene>
<accession>D3UJA9</accession>
<dbReference type="RefSeq" id="WP_013023651.1">
    <property type="nucleotide sequence ID" value="NC_013949.1"/>
</dbReference>
<dbReference type="Gene3D" id="3.40.50.620">
    <property type="entry name" value="HUPs"/>
    <property type="match status" value="1"/>
</dbReference>
<dbReference type="STRING" id="679897.HMU13300"/>
<protein>
    <submittedName>
        <fullName evidence="3">Putative UspA domain protein</fullName>
    </submittedName>
</protein>
<dbReference type="PANTHER" id="PTHR46268">
    <property type="entry name" value="STRESS RESPONSE PROTEIN NHAX"/>
    <property type="match status" value="1"/>
</dbReference>
<proteinExistence type="inferred from homology"/>
<comment type="similarity">
    <text evidence="1">Belongs to the universal stress protein A family.</text>
</comment>
<reference evidence="3 4" key="1">
    <citation type="journal article" date="2010" name="BMC Genomics">
        <title>Comparative genomics and proteomics of Helicobacter mustelae, an ulcerogenic and carcinogenic gastric pathogen.</title>
        <authorList>
            <person name="O'Toole P.W."/>
            <person name="Snelling W.J."/>
            <person name="Canchaya C."/>
            <person name="Forde B.M."/>
            <person name="Hardie K.R."/>
            <person name="Josenhans C."/>
            <person name="Graham R.L.J."/>
            <person name="McMullan G."/>
            <person name="Parkhill J."/>
            <person name="Belda E."/>
            <person name="Bentley S.D."/>
        </authorList>
    </citation>
    <scope>NUCLEOTIDE SEQUENCE [LARGE SCALE GENOMIC DNA]</scope>
    <source>
        <strain evidence="4">ATCC 43772 / LMG 18044 / NCTC 12198 / 12198</strain>
    </source>
</reference>
<dbReference type="InterPro" id="IPR014729">
    <property type="entry name" value="Rossmann-like_a/b/a_fold"/>
</dbReference>
<evidence type="ECO:0000313" key="4">
    <source>
        <dbReference type="Proteomes" id="UP000001522"/>
    </source>
</evidence>
<dbReference type="Pfam" id="PF00582">
    <property type="entry name" value="Usp"/>
    <property type="match status" value="1"/>
</dbReference>
<evidence type="ECO:0000259" key="2">
    <source>
        <dbReference type="Pfam" id="PF00582"/>
    </source>
</evidence>
<name>D3UJA9_HELM1</name>
<dbReference type="KEGG" id="hms:HMU13300"/>
<dbReference type="Proteomes" id="UP000001522">
    <property type="component" value="Chromosome"/>
</dbReference>
<dbReference type="eggNOG" id="COG0589">
    <property type="taxonomic scope" value="Bacteria"/>
</dbReference>
<dbReference type="HOGENOM" id="CLU_1852429_0_0_7"/>
<dbReference type="SUPFAM" id="SSF52402">
    <property type="entry name" value="Adenine nucleotide alpha hydrolases-like"/>
    <property type="match status" value="1"/>
</dbReference>
<dbReference type="EMBL" id="FN555004">
    <property type="protein sequence ID" value="CBG40584.1"/>
    <property type="molecule type" value="Genomic_DNA"/>
</dbReference>
<dbReference type="CDD" id="cd00293">
    <property type="entry name" value="USP-like"/>
    <property type="match status" value="1"/>
</dbReference>
<keyword evidence="4" id="KW-1185">Reference proteome</keyword>
<feature type="domain" description="UspA" evidence="2">
    <location>
        <begin position="1"/>
        <end position="139"/>
    </location>
</feature>